<dbReference type="SUPFAM" id="SSF52540">
    <property type="entry name" value="P-loop containing nucleoside triphosphate hydrolases"/>
    <property type="match status" value="2"/>
</dbReference>
<comment type="caution">
    <text evidence="4">The sequence shown here is derived from an EMBL/GenBank/DDBJ whole genome shotgun (WGS) entry which is preliminary data.</text>
</comment>
<keyword evidence="2 4" id="KW-0067">ATP-binding</keyword>
<name>A0ABQ5N8W2_9CLOT</name>
<gene>
    <name evidence="4" type="ORF">bsdE14_30010</name>
</gene>
<evidence type="ECO:0000313" key="5">
    <source>
        <dbReference type="Proteomes" id="UP001208567"/>
    </source>
</evidence>
<evidence type="ECO:0000313" key="4">
    <source>
        <dbReference type="EMBL" id="GLC31591.1"/>
    </source>
</evidence>
<accession>A0ABQ5N8W2</accession>
<feature type="domain" description="ABC transporter" evidence="3">
    <location>
        <begin position="323"/>
        <end position="515"/>
    </location>
</feature>
<dbReference type="InterPro" id="IPR017871">
    <property type="entry name" value="ABC_transporter-like_CS"/>
</dbReference>
<dbReference type="InterPro" id="IPR051309">
    <property type="entry name" value="ABCF_ATPase"/>
</dbReference>
<dbReference type="PANTHER" id="PTHR42855:SF2">
    <property type="entry name" value="DRUG RESISTANCE ABC TRANSPORTER,ATP-BINDING PROTEIN"/>
    <property type="match status" value="1"/>
</dbReference>
<keyword evidence="5" id="KW-1185">Reference proteome</keyword>
<dbReference type="InterPro" id="IPR003593">
    <property type="entry name" value="AAA+_ATPase"/>
</dbReference>
<sequence length="516" mass="58908">MSIINVENLNFSFGDKTILNNISFRLLKEDHAGLVGSNGAGKTTLFNILTGRLVPDSGTMQYSSSKKVGYLDQHSILTEGLSIRDTLRQVFSDLYKIEKKMLDIGDKLGHCASEDMERLLKDLGVLQDKLYISDFYSIDSKIDQVAQGLGLFALDMSTPVEKLSGGQRTKVKLAKLLLENPDILLLDEPTNYLDKEHIEWLSEYLVHYPNSFMVISHDTDFLDKITNVIYHLEFTNIKRYPGSYNKYLKLKDEETKRYIEQYAKQQEEIKRMEDFIKKNIVRAATTKRAQSKMKQLNKIERLEKPKPSLKSNFSFIFSGDSGKHVFDSYDLNIGYNYPIMNNLNLHITKGERIAVTGCNGIGKSTLLKTIMGVIPPLGGKIKLGESLTPIYFEQETKASDLTAIEEVWNAYPKKTQREIREALARCGLRQELIFQKMSSLSGGEQAKVRLCKLMMYPGNWLLLDEPTNHLDVNAKLALKEAIVNFNGTVVLVCHESDFYCDFVTRIWDLEQQVFRQ</sequence>
<dbReference type="SMART" id="SM00382">
    <property type="entry name" value="AAA"/>
    <property type="match status" value="2"/>
</dbReference>
<dbReference type="EMBL" id="BRXR01000001">
    <property type="protein sequence ID" value="GLC31591.1"/>
    <property type="molecule type" value="Genomic_DNA"/>
</dbReference>
<dbReference type="PANTHER" id="PTHR42855">
    <property type="entry name" value="ABC TRANSPORTER ATP-BINDING SUBUNIT"/>
    <property type="match status" value="1"/>
</dbReference>
<dbReference type="Pfam" id="PF12848">
    <property type="entry name" value="ABC_tran_Xtn"/>
    <property type="match status" value="1"/>
</dbReference>
<dbReference type="Gene3D" id="3.40.50.300">
    <property type="entry name" value="P-loop containing nucleotide triphosphate hydrolases"/>
    <property type="match status" value="2"/>
</dbReference>
<keyword evidence="1" id="KW-0547">Nucleotide-binding</keyword>
<feature type="domain" description="ABC transporter" evidence="3">
    <location>
        <begin position="4"/>
        <end position="259"/>
    </location>
</feature>
<dbReference type="InterPro" id="IPR027417">
    <property type="entry name" value="P-loop_NTPase"/>
</dbReference>
<dbReference type="Pfam" id="PF00005">
    <property type="entry name" value="ABC_tran"/>
    <property type="match status" value="2"/>
</dbReference>
<reference evidence="4 5" key="1">
    <citation type="journal article" date="2024" name="Int. J. Syst. Evol. Microbiol.">
        <title>Clostridium omnivorum sp. nov., isolated from anoxic soil under the treatment of reductive soil disinfestation.</title>
        <authorList>
            <person name="Ueki A."/>
            <person name="Tonouchi A."/>
            <person name="Kaku N."/>
            <person name="Honma S."/>
            <person name="Ueki K."/>
        </authorList>
    </citation>
    <scope>NUCLEOTIDE SEQUENCE [LARGE SCALE GENOMIC DNA]</scope>
    <source>
        <strain evidence="4 5">E14</strain>
    </source>
</reference>
<protein>
    <submittedName>
        <fullName evidence="4">Heme ABC transporter ATP-binding protein</fullName>
    </submittedName>
</protein>
<proteinExistence type="predicted"/>
<dbReference type="InterPro" id="IPR003439">
    <property type="entry name" value="ABC_transporter-like_ATP-bd"/>
</dbReference>
<dbReference type="InterPro" id="IPR032781">
    <property type="entry name" value="ABC_tran_Xtn"/>
</dbReference>
<organism evidence="4 5">
    <name type="scientific">Clostridium omnivorum</name>
    <dbReference type="NCBI Taxonomy" id="1604902"/>
    <lineage>
        <taxon>Bacteria</taxon>
        <taxon>Bacillati</taxon>
        <taxon>Bacillota</taxon>
        <taxon>Clostridia</taxon>
        <taxon>Eubacteriales</taxon>
        <taxon>Clostridiaceae</taxon>
        <taxon>Clostridium</taxon>
    </lineage>
</organism>
<dbReference type="GO" id="GO:0005524">
    <property type="term" value="F:ATP binding"/>
    <property type="evidence" value="ECO:0007669"/>
    <property type="project" value="UniProtKB-KW"/>
</dbReference>
<dbReference type="CDD" id="cd03221">
    <property type="entry name" value="ABCF_EF-3"/>
    <property type="match status" value="2"/>
</dbReference>
<evidence type="ECO:0000256" key="1">
    <source>
        <dbReference type="ARBA" id="ARBA00022741"/>
    </source>
</evidence>
<dbReference type="PROSITE" id="PS50893">
    <property type="entry name" value="ABC_TRANSPORTER_2"/>
    <property type="match status" value="2"/>
</dbReference>
<dbReference type="PROSITE" id="PS00211">
    <property type="entry name" value="ABC_TRANSPORTER_1"/>
    <property type="match status" value="2"/>
</dbReference>
<evidence type="ECO:0000259" key="3">
    <source>
        <dbReference type="PROSITE" id="PS50893"/>
    </source>
</evidence>
<evidence type="ECO:0000256" key="2">
    <source>
        <dbReference type="ARBA" id="ARBA00022840"/>
    </source>
</evidence>
<dbReference type="Proteomes" id="UP001208567">
    <property type="component" value="Unassembled WGS sequence"/>
</dbReference>
<dbReference type="RefSeq" id="WP_264850925.1">
    <property type="nucleotide sequence ID" value="NZ_BRXR01000001.1"/>
</dbReference>